<keyword evidence="3" id="KW-1185">Reference proteome</keyword>
<dbReference type="AlphaFoldDB" id="A0A0U2VVI6"/>
<gene>
    <name evidence="2" type="ORF">IJ22_44400</name>
</gene>
<evidence type="ECO:0000313" key="3">
    <source>
        <dbReference type="Proteomes" id="UP000061660"/>
    </source>
</evidence>
<dbReference type="PATRIC" id="fig|162209.4.peg.4687"/>
<dbReference type="OrthoDB" id="2678946at2"/>
<evidence type="ECO:0000313" key="2">
    <source>
        <dbReference type="EMBL" id="ALS24726.1"/>
    </source>
</evidence>
<evidence type="ECO:0000256" key="1">
    <source>
        <dbReference type="SAM" id="Phobius"/>
    </source>
</evidence>
<dbReference type="Proteomes" id="UP000061660">
    <property type="component" value="Chromosome"/>
</dbReference>
<keyword evidence="1" id="KW-0472">Membrane</keyword>
<proteinExistence type="predicted"/>
<dbReference type="RefSeq" id="WP_062410291.1">
    <property type="nucleotide sequence ID" value="NZ_CP013652.1"/>
</dbReference>
<sequence length="108" mass="12289" precursor="true">MKACCNKMKPGKKVSVFLPVVISFLATQHWFHALIFLVIGGSATTMLSMEDMILFRRAMIVLTLGTLLWLVYQIVRDGWKNKKMIVMTSISFVVSMTFVIVTLVKMGW</sequence>
<feature type="transmembrane region" description="Helical" evidence="1">
    <location>
        <begin position="84"/>
        <end position="104"/>
    </location>
</feature>
<protein>
    <submittedName>
        <fullName evidence="2">Uncharacterized protein</fullName>
    </submittedName>
</protein>
<name>A0A0U2VVI6_9BACL</name>
<accession>A0A0U2VVI6</accession>
<dbReference type="STRING" id="162209.IJ22_44400"/>
<feature type="transmembrane region" description="Helical" evidence="1">
    <location>
        <begin position="53"/>
        <end position="72"/>
    </location>
</feature>
<feature type="transmembrane region" description="Helical" evidence="1">
    <location>
        <begin position="16"/>
        <end position="41"/>
    </location>
</feature>
<organism evidence="2 3">
    <name type="scientific">Paenibacillus naphthalenovorans</name>
    <dbReference type="NCBI Taxonomy" id="162209"/>
    <lineage>
        <taxon>Bacteria</taxon>
        <taxon>Bacillati</taxon>
        <taxon>Bacillota</taxon>
        <taxon>Bacilli</taxon>
        <taxon>Bacillales</taxon>
        <taxon>Paenibacillaceae</taxon>
        <taxon>Paenibacillus</taxon>
    </lineage>
</organism>
<keyword evidence="1" id="KW-0812">Transmembrane</keyword>
<dbReference type="KEGG" id="pnp:IJ22_44400"/>
<keyword evidence="1" id="KW-1133">Transmembrane helix</keyword>
<dbReference type="EMBL" id="CP013652">
    <property type="protein sequence ID" value="ALS24726.1"/>
    <property type="molecule type" value="Genomic_DNA"/>
</dbReference>
<reference evidence="3" key="1">
    <citation type="submission" date="2015-12" db="EMBL/GenBank/DDBJ databases">
        <title>Complete genome sequences of two moderately thermophilic Paenibacillus species.</title>
        <authorList>
            <person name="Butler R.III."/>
            <person name="Wang J."/>
            <person name="Stark B.C."/>
            <person name="Pombert J.-F."/>
        </authorList>
    </citation>
    <scope>NUCLEOTIDE SEQUENCE [LARGE SCALE GENOMIC DNA]</scope>
    <source>
        <strain evidence="3">32O-Y</strain>
    </source>
</reference>
<reference evidence="2 3" key="2">
    <citation type="journal article" date="2016" name="Genome Announc.">
        <title>Complete Genome Sequences of Two Interactive Moderate Thermophiles, Paenibacillus napthalenovorans 32O-Y and Paenibacillus sp. 32O-W.</title>
        <authorList>
            <person name="Butler R.R.III."/>
            <person name="Wang J."/>
            <person name="Stark B.C."/>
            <person name="Pombert J.F."/>
        </authorList>
    </citation>
    <scope>NUCLEOTIDE SEQUENCE [LARGE SCALE GENOMIC DNA]</scope>
    <source>
        <strain evidence="2 3">32O-Y</strain>
    </source>
</reference>